<dbReference type="GeneID" id="109540464"/>
<dbReference type="InterPro" id="IPR000433">
    <property type="entry name" value="Znf_ZZ"/>
</dbReference>
<dbReference type="GO" id="GO:0008270">
    <property type="term" value="F:zinc ion binding"/>
    <property type="evidence" value="ECO:0007669"/>
    <property type="project" value="UniProtKB-KW"/>
</dbReference>
<dbReference type="SMART" id="SM00291">
    <property type="entry name" value="ZnF_ZZ"/>
    <property type="match status" value="1"/>
</dbReference>
<evidence type="ECO:0000256" key="9">
    <source>
        <dbReference type="ARBA" id="ARBA00023136"/>
    </source>
</evidence>
<evidence type="ECO:0000256" key="4">
    <source>
        <dbReference type="ARBA" id="ARBA00022490"/>
    </source>
</evidence>
<keyword evidence="7" id="KW-0862">Zinc</keyword>
<keyword evidence="10" id="KW-0206">Cytoskeleton</keyword>
<evidence type="ECO:0008006" key="16">
    <source>
        <dbReference type="Google" id="ProtNLM"/>
    </source>
</evidence>
<keyword evidence="6 11" id="KW-0863">Zinc-finger</keyword>
<dbReference type="GO" id="GO:0099536">
    <property type="term" value="P:synaptic signaling"/>
    <property type="evidence" value="ECO:0007669"/>
    <property type="project" value="TreeGrafter"/>
</dbReference>
<dbReference type="PROSITE" id="PS50020">
    <property type="entry name" value="WW_DOMAIN_2"/>
    <property type="match status" value="1"/>
</dbReference>
<dbReference type="AlphaFoldDB" id="A0AAR5PUD5"/>
<reference evidence="15" key="1">
    <citation type="journal article" date="2013" name="Genome Biol.">
        <title>Draft genome of the mountain pine beetle, Dendroctonus ponderosae Hopkins, a major forest pest.</title>
        <authorList>
            <person name="Keeling C.I."/>
            <person name="Yuen M.M."/>
            <person name="Liao N.Y."/>
            <person name="Docking T.R."/>
            <person name="Chan S.K."/>
            <person name="Taylor G.A."/>
            <person name="Palmquist D.L."/>
            <person name="Jackman S.D."/>
            <person name="Nguyen A."/>
            <person name="Li M."/>
            <person name="Henderson H."/>
            <person name="Janes J.K."/>
            <person name="Zhao Y."/>
            <person name="Pandoh P."/>
            <person name="Moore R."/>
            <person name="Sperling F.A."/>
            <person name="Huber D.P."/>
            <person name="Birol I."/>
            <person name="Jones S.J."/>
            <person name="Bohlmann J."/>
        </authorList>
    </citation>
    <scope>NUCLEOTIDE SEQUENCE</scope>
</reference>
<evidence type="ECO:0000256" key="7">
    <source>
        <dbReference type="ARBA" id="ARBA00022833"/>
    </source>
</evidence>
<dbReference type="GO" id="GO:0046716">
    <property type="term" value="P:muscle cell cellular homeostasis"/>
    <property type="evidence" value="ECO:0007669"/>
    <property type="project" value="UniProtKB-ARBA"/>
</dbReference>
<feature type="domain" description="WW" evidence="12">
    <location>
        <begin position="1"/>
        <end position="31"/>
    </location>
</feature>
<accession>A0AAR5PUD5</accession>
<dbReference type="PROSITE" id="PS50135">
    <property type="entry name" value="ZF_ZZ_2"/>
    <property type="match status" value="1"/>
</dbReference>
<dbReference type="KEGG" id="dpa:109540464"/>
<dbReference type="InterPro" id="IPR001202">
    <property type="entry name" value="WW_dom"/>
</dbReference>
<evidence type="ECO:0000256" key="1">
    <source>
        <dbReference type="ARBA" id="ARBA00004245"/>
    </source>
</evidence>
<dbReference type="SUPFAM" id="SSF47473">
    <property type="entry name" value="EF-hand"/>
    <property type="match status" value="2"/>
</dbReference>
<dbReference type="EnsemblMetazoa" id="XM_019908862.1">
    <property type="protein sequence ID" value="XP_019764421.1"/>
    <property type="gene ID" value="LOC109540464"/>
</dbReference>
<dbReference type="GO" id="GO:0005737">
    <property type="term" value="C:cytoplasm"/>
    <property type="evidence" value="ECO:0007669"/>
    <property type="project" value="UniProtKB-ARBA"/>
</dbReference>
<dbReference type="Proteomes" id="UP000019118">
    <property type="component" value="Unassembled WGS sequence"/>
</dbReference>
<dbReference type="Gene3D" id="1.10.238.10">
    <property type="entry name" value="EF-hand"/>
    <property type="match status" value="2"/>
</dbReference>
<dbReference type="InterPro" id="IPR050774">
    <property type="entry name" value="KCMF1/Dystrophin"/>
</dbReference>
<reference evidence="14" key="2">
    <citation type="submission" date="2024-08" db="UniProtKB">
        <authorList>
            <consortium name="EnsemblMetazoa"/>
        </authorList>
    </citation>
    <scope>IDENTIFICATION</scope>
</reference>
<dbReference type="GO" id="GO:0042383">
    <property type="term" value="C:sarcolemma"/>
    <property type="evidence" value="ECO:0007669"/>
    <property type="project" value="UniProtKB-SubCell"/>
</dbReference>
<evidence type="ECO:0000259" key="13">
    <source>
        <dbReference type="PROSITE" id="PS50135"/>
    </source>
</evidence>
<keyword evidence="15" id="KW-1185">Reference proteome</keyword>
<dbReference type="Pfam" id="PF00569">
    <property type="entry name" value="ZZ"/>
    <property type="match status" value="1"/>
</dbReference>
<comment type="subcellular location">
    <subcellularLocation>
        <location evidence="2">Cell membrane</location>
        <location evidence="2">Sarcolemma</location>
        <topology evidence="2">Peripheral membrane protein</topology>
        <orientation evidence="2">Cytoplasmic side</orientation>
    </subcellularLocation>
    <subcellularLocation>
        <location evidence="1">Cytoplasm</location>
        <location evidence="1">Cytoskeleton</location>
    </subcellularLocation>
</comment>
<dbReference type="GO" id="GO:0050804">
    <property type="term" value="P:modulation of chemical synaptic transmission"/>
    <property type="evidence" value="ECO:0007669"/>
    <property type="project" value="UniProtKB-ARBA"/>
</dbReference>
<dbReference type="Pfam" id="PF09069">
    <property type="entry name" value="EF-hand_3"/>
    <property type="match status" value="1"/>
</dbReference>
<keyword evidence="4" id="KW-0963">Cytoplasm</keyword>
<feature type="domain" description="ZZ-type" evidence="13">
    <location>
        <begin position="253"/>
        <end position="309"/>
    </location>
</feature>
<evidence type="ECO:0000256" key="10">
    <source>
        <dbReference type="ARBA" id="ARBA00023212"/>
    </source>
</evidence>
<dbReference type="PANTHER" id="PTHR12268:SF14">
    <property type="entry name" value="DYSTROPHIN-1"/>
    <property type="match status" value="1"/>
</dbReference>
<dbReference type="InterPro" id="IPR043145">
    <property type="entry name" value="Znf_ZZ_sf"/>
</dbReference>
<dbReference type="GO" id="GO:0045202">
    <property type="term" value="C:synapse"/>
    <property type="evidence" value="ECO:0007669"/>
    <property type="project" value="GOC"/>
</dbReference>
<evidence type="ECO:0000256" key="11">
    <source>
        <dbReference type="PROSITE-ProRule" id="PRU00228"/>
    </source>
</evidence>
<dbReference type="GO" id="GO:0005856">
    <property type="term" value="C:cytoskeleton"/>
    <property type="evidence" value="ECO:0007669"/>
    <property type="project" value="UniProtKB-SubCell"/>
</dbReference>
<dbReference type="GO" id="GO:0016010">
    <property type="term" value="C:dystrophin-associated glycoprotein complex"/>
    <property type="evidence" value="ECO:0007669"/>
    <property type="project" value="UniProtKB-ARBA"/>
</dbReference>
<dbReference type="InterPro" id="IPR011992">
    <property type="entry name" value="EF-hand-dom_pair"/>
</dbReference>
<evidence type="ECO:0000256" key="6">
    <source>
        <dbReference type="ARBA" id="ARBA00022771"/>
    </source>
</evidence>
<dbReference type="GO" id="GO:0003779">
    <property type="term" value="F:actin binding"/>
    <property type="evidence" value="ECO:0007669"/>
    <property type="project" value="UniProtKB-KW"/>
</dbReference>
<keyword evidence="9" id="KW-0472">Membrane</keyword>
<keyword evidence="8" id="KW-0106">Calcium</keyword>
<evidence type="ECO:0000313" key="14">
    <source>
        <dbReference type="EnsemblMetazoa" id="XP_019764421.1"/>
    </source>
</evidence>
<evidence type="ECO:0000256" key="3">
    <source>
        <dbReference type="ARBA" id="ARBA00022475"/>
    </source>
</evidence>
<sequence>MGTWKKAENEKGFIYYISDQQNLQQWDHPKFCDVKQAIDDCNYVIYATYRLALKFRVLQRALYTEDIPLALTSSIFERHRLANNENSLILETCDLEAVLADIFFAANNQNHMNIDVDFVAEMVINFLYNVFDSCREGTIQVISVKLTLGLLCNSSLPELHKYIFSLCADHNNCITRVRLLGLLQKMHLLIKYLHEDPVFNVHCLNAAVDKCFVDSPGLVGIAECTFMSWLNSDIPFLSWLPLVAKLKNSETVIHPLKCSTCKTTPLLGLRYSCAKCPKYLQCQRCFLTGRTSHSHKASHSLREYCTVLSKKDACRMVFHGLYGWLFCAKKPNSFYSAVKPNRHFANGGCKLMSAAQLCDIEPLSSPETQLQGVIRQLESQNRELQQMLIFGHHNDKEMRKYLEEYRLFMAGNIQKLKMLKMQINTSGSATKENRCNWGKTQSTPMVCQHNASKYKLGSLENVSPITLMTEIEDSLASGSDTQCQTPLELPYFAEPKAHFDVPKLPRKLSHHNLDEALARLQQILANNFSLDDSLSQLDNSNLQYAVTEVEGMLTSIIDNVESSRCNSALKRLKS</sequence>
<keyword evidence="3" id="KW-1003">Cell membrane</keyword>
<organism evidence="14 15">
    <name type="scientific">Dendroctonus ponderosae</name>
    <name type="common">Mountain pine beetle</name>
    <dbReference type="NCBI Taxonomy" id="77166"/>
    <lineage>
        <taxon>Eukaryota</taxon>
        <taxon>Metazoa</taxon>
        <taxon>Ecdysozoa</taxon>
        <taxon>Arthropoda</taxon>
        <taxon>Hexapoda</taxon>
        <taxon>Insecta</taxon>
        <taxon>Pterygota</taxon>
        <taxon>Neoptera</taxon>
        <taxon>Endopterygota</taxon>
        <taxon>Coleoptera</taxon>
        <taxon>Polyphaga</taxon>
        <taxon>Cucujiformia</taxon>
        <taxon>Curculionidae</taxon>
        <taxon>Scolytinae</taxon>
        <taxon>Dendroctonus</taxon>
    </lineage>
</organism>
<dbReference type="InterPro" id="IPR015153">
    <property type="entry name" value="EF-hand_dom_typ1"/>
</dbReference>
<evidence type="ECO:0000313" key="15">
    <source>
        <dbReference type="Proteomes" id="UP000019118"/>
    </source>
</evidence>
<proteinExistence type="predicted"/>
<evidence type="ECO:0000256" key="8">
    <source>
        <dbReference type="ARBA" id="ARBA00022837"/>
    </source>
</evidence>
<dbReference type="SUPFAM" id="SSF57850">
    <property type="entry name" value="RING/U-box"/>
    <property type="match status" value="1"/>
</dbReference>
<evidence type="ECO:0000256" key="5">
    <source>
        <dbReference type="ARBA" id="ARBA00022723"/>
    </source>
</evidence>
<keyword evidence="5" id="KW-0479">Metal-binding</keyword>
<protein>
    <recommendedName>
        <fullName evidence="16">Dystrophin</fullName>
    </recommendedName>
</protein>
<dbReference type="Gene3D" id="3.30.60.90">
    <property type="match status" value="1"/>
</dbReference>
<dbReference type="Gene3D" id="6.10.140.70">
    <property type="match status" value="1"/>
</dbReference>
<evidence type="ECO:0000256" key="2">
    <source>
        <dbReference type="ARBA" id="ARBA00004278"/>
    </source>
</evidence>
<name>A0AAR5PUD5_DENPD</name>
<dbReference type="InterPro" id="IPR015154">
    <property type="entry name" value="EF-hand_dom_typ2"/>
</dbReference>
<evidence type="ECO:0000259" key="12">
    <source>
        <dbReference type="PROSITE" id="PS50020"/>
    </source>
</evidence>
<dbReference type="PANTHER" id="PTHR12268">
    <property type="entry name" value="E3 UBIQUITIN-PROTEIN LIGASE KCMF1"/>
    <property type="match status" value="1"/>
</dbReference>
<dbReference type="Pfam" id="PF09068">
    <property type="entry name" value="EF-hand_2"/>
    <property type="match status" value="1"/>
</dbReference>